<dbReference type="Proteomes" id="UP000887576">
    <property type="component" value="Unplaced"/>
</dbReference>
<name>A0AC34QDC8_9BILA</name>
<evidence type="ECO:0000313" key="1">
    <source>
        <dbReference type="Proteomes" id="UP000887576"/>
    </source>
</evidence>
<protein>
    <submittedName>
        <fullName evidence="2">Protein ECT2</fullName>
    </submittedName>
</protein>
<sequence>MAEDPAAMNHSYLYVTEITPANNKAKYEPPRRACLVAEAGEDHQLAEVITVYFGLDVVYSDDGQEYKEFKDVLFVIANFECHSMRLLKSNMCISPLVIWNAFNAKRPLPMIRFNRPLYCTFMQGMNFFVEGFAKHESQKLVDYIHFMGGSVFQKFQPDRVLIAKNANQASYRIAVNLNKKVYTDRYIEYCWKMRDEPVFDPNSEDVLNKYQLRCFDGLSLYFHGFSKEDMMEFAKQIEKNYGSLAQRIDHATHIIIQDDATETTSREYFERSGAQPDVCYVTIQWFWKSVHLDFSAKEELFQAFKSGRSNRNRRLKSHDSPVIEFQKKSRKSRSKTSLDRSNASSLDNYSNENLDPRQTKVIDKRYQICEEMVQTEENYIRYLEIINKLFREPLEELVANPDKSAILTKQQMMVIFGRITPIIRVHKLILSSIKNFIRSGKVCNYSEIGMAWVRQMPDLKKAYPPFINSYDDARKMLEYCLETIPKFHSFVKVAESDPECYKITLKDMLIKPVQRLPSVVLLLNEIIKRTDKNSKDMPNLKISVESLQEVLDLTNESCRKTEAYQKFLEVVSQFDGLHPTLICSNRQFVSKIEMIVLNDHFFNLQKGTQVAFFLFHDCVMLTKNRSPGLNNSFGSSKQNLSQSFFNTTSRGTLSRNMGTLSRNMSFLKKERKPYKMIELVKFFSFKVIRYDSRNEIILLKIRDNEEGDFLFIGQAAEPYTFQDALDFMKSIRTKGWENCAKEIRIEELTDNMITGMQRDDSDDYYVIQKAISSLSLGTPIRRRSTLRRAVSNVSLGISNGLQKFSSRVHLSFINESSL</sequence>
<dbReference type="WBParaSite" id="JU765_v2.g15260.t1">
    <property type="protein sequence ID" value="JU765_v2.g15260.t1"/>
    <property type="gene ID" value="JU765_v2.g15260"/>
</dbReference>
<reference evidence="2" key="1">
    <citation type="submission" date="2022-11" db="UniProtKB">
        <authorList>
            <consortium name="WormBaseParasite"/>
        </authorList>
    </citation>
    <scope>IDENTIFICATION</scope>
</reference>
<evidence type="ECO:0000313" key="2">
    <source>
        <dbReference type="WBParaSite" id="JU765_v2.g15260.t1"/>
    </source>
</evidence>
<organism evidence="1 2">
    <name type="scientific">Panagrolaimus sp. JU765</name>
    <dbReference type="NCBI Taxonomy" id="591449"/>
    <lineage>
        <taxon>Eukaryota</taxon>
        <taxon>Metazoa</taxon>
        <taxon>Ecdysozoa</taxon>
        <taxon>Nematoda</taxon>
        <taxon>Chromadorea</taxon>
        <taxon>Rhabditida</taxon>
        <taxon>Tylenchina</taxon>
        <taxon>Panagrolaimomorpha</taxon>
        <taxon>Panagrolaimoidea</taxon>
        <taxon>Panagrolaimidae</taxon>
        <taxon>Panagrolaimus</taxon>
    </lineage>
</organism>
<accession>A0AC34QDC8</accession>
<proteinExistence type="predicted"/>